<organism evidence="1 2">
    <name type="scientific">Actinomadura physcomitrii</name>
    <dbReference type="NCBI Taxonomy" id="2650748"/>
    <lineage>
        <taxon>Bacteria</taxon>
        <taxon>Bacillati</taxon>
        <taxon>Actinomycetota</taxon>
        <taxon>Actinomycetes</taxon>
        <taxon>Streptosporangiales</taxon>
        <taxon>Thermomonosporaceae</taxon>
        <taxon>Actinomadura</taxon>
    </lineage>
</organism>
<protein>
    <submittedName>
        <fullName evidence="1">Uncharacterized protein</fullName>
    </submittedName>
</protein>
<sequence>MTGERSWGSGPPDGPVLADLRRLLAEEHADPEAVEEARRRREAALLDFGVSESAVASWLYAKCHHHTRGEVAGLLAEPALEVRRVLHVSHNSGRAVCDVSDMELLAGNRKGGHSREPSFPADSVVYRRARTGVQTCRHRQSR</sequence>
<keyword evidence="2" id="KW-1185">Reference proteome</keyword>
<comment type="caution">
    <text evidence="1">The sequence shown here is derived from an EMBL/GenBank/DDBJ whole genome shotgun (WGS) entry which is preliminary data.</text>
</comment>
<dbReference type="Proteomes" id="UP000462055">
    <property type="component" value="Unassembled WGS sequence"/>
</dbReference>
<proteinExistence type="predicted"/>
<evidence type="ECO:0000313" key="2">
    <source>
        <dbReference type="Proteomes" id="UP000462055"/>
    </source>
</evidence>
<accession>A0A6I4MH15</accession>
<gene>
    <name evidence="1" type="ORF">F8568_034860</name>
</gene>
<dbReference type="AlphaFoldDB" id="A0A6I4MH15"/>
<reference evidence="1" key="1">
    <citation type="submission" date="2019-12" db="EMBL/GenBank/DDBJ databases">
        <title>Actinomadura physcomitrii sp. nov., a novel actinomycete isolated from moss [Physcomitrium sphaericum (Ludw) Fuernr].</title>
        <authorList>
            <person name="Zhuang X."/>
        </authorList>
    </citation>
    <scope>NUCLEOTIDE SEQUENCE [LARGE SCALE GENOMIC DNA]</scope>
    <source>
        <strain evidence="1">LD22</strain>
    </source>
</reference>
<dbReference type="RefSeq" id="WP_151597913.1">
    <property type="nucleotide sequence ID" value="NZ_WBMS02000037.1"/>
</dbReference>
<dbReference type="EMBL" id="WBMS02000037">
    <property type="protein sequence ID" value="MWA05458.1"/>
    <property type="molecule type" value="Genomic_DNA"/>
</dbReference>
<name>A0A6I4MH15_9ACTN</name>
<evidence type="ECO:0000313" key="1">
    <source>
        <dbReference type="EMBL" id="MWA05458.1"/>
    </source>
</evidence>